<evidence type="ECO:0000313" key="4">
    <source>
        <dbReference type="Proteomes" id="UP001156398"/>
    </source>
</evidence>
<dbReference type="RefSeq" id="WP_271313500.1">
    <property type="nucleotide sequence ID" value="NZ_JAAGKO020000005.1"/>
</dbReference>
<name>A0AA90KGL6_9ACTN</name>
<sequence>MTDLYCFPHSGGFSYQFRALGQVIAPLSPRPVDYPKVGARDGSPEGVGDFVRRWLASCDGVDFGGACLYGQSLGGLMAFEAAVQLEQRGTPAAGVVIAAALPFSHSAMPRLDYELCSQEELLDWSFGTVQGREPSGAEREVFRWLSPRLRRDLRMYAGYTPDGRLDLTPALVLQATGDRVCPPPTQHYWAERISRLDWREIDAGHLFHMDAPAVTAAAVRDWRST</sequence>
<dbReference type="InterPro" id="IPR029058">
    <property type="entry name" value="AB_hydrolase_fold"/>
</dbReference>
<proteinExistence type="predicted"/>
<protein>
    <submittedName>
        <fullName evidence="3">Alpha/beta fold hydrolase</fullName>
    </submittedName>
</protein>
<dbReference type="Proteomes" id="UP001156398">
    <property type="component" value="Unassembled WGS sequence"/>
</dbReference>
<dbReference type="InterPro" id="IPR000073">
    <property type="entry name" value="AB_hydrolase_1"/>
</dbReference>
<keyword evidence="3" id="KW-0378">Hydrolase</keyword>
<keyword evidence="4" id="KW-1185">Reference proteome</keyword>
<dbReference type="EMBL" id="JAAGKO020000005">
    <property type="protein sequence ID" value="MDI5962310.1"/>
    <property type="molecule type" value="Genomic_DNA"/>
</dbReference>
<dbReference type="EMBL" id="JABXJJ020000017">
    <property type="protein sequence ID" value="MDI5970740.1"/>
    <property type="molecule type" value="Genomic_DNA"/>
</dbReference>
<dbReference type="Pfam" id="PF12697">
    <property type="entry name" value="Abhydrolase_6"/>
    <property type="match status" value="1"/>
</dbReference>
<dbReference type="AlphaFoldDB" id="A0AA90KGL6"/>
<dbReference type="GO" id="GO:0016787">
    <property type="term" value="F:hydrolase activity"/>
    <property type="evidence" value="ECO:0007669"/>
    <property type="project" value="UniProtKB-KW"/>
</dbReference>
<feature type="domain" description="AB hydrolase-1" evidence="1">
    <location>
        <begin position="24"/>
        <end position="218"/>
    </location>
</feature>
<evidence type="ECO:0000313" key="2">
    <source>
        <dbReference type="EMBL" id="MDI5962310.1"/>
    </source>
</evidence>
<comment type="caution">
    <text evidence="3">The sequence shown here is derived from an EMBL/GenBank/DDBJ whole genome shotgun (WGS) entry which is preliminary data.</text>
</comment>
<dbReference type="Gene3D" id="3.40.50.1820">
    <property type="entry name" value="alpha/beta hydrolase"/>
    <property type="match status" value="1"/>
</dbReference>
<organism evidence="3">
    <name type="scientific">Streptantibioticus silvisoli</name>
    <dbReference type="NCBI Taxonomy" id="2705255"/>
    <lineage>
        <taxon>Bacteria</taxon>
        <taxon>Bacillati</taxon>
        <taxon>Actinomycetota</taxon>
        <taxon>Actinomycetes</taxon>
        <taxon>Kitasatosporales</taxon>
        <taxon>Streptomycetaceae</taxon>
        <taxon>Streptantibioticus</taxon>
    </lineage>
</organism>
<evidence type="ECO:0000313" key="3">
    <source>
        <dbReference type="EMBL" id="MDI5970740.1"/>
    </source>
</evidence>
<gene>
    <name evidence="2" type="ORF">POF43_006205</name>
    <name evidence="3" type="ORF">POF50_015565</name>
</gene>
<reference evidence="3 4" key="1">
    <citation type="submission" date="2023-05" db="EMBL/GenBank/DDBJ databases">
        <title>Streptantibioticus silvisoli sp. nov., acidotolerant actinomycetes 1 from pine litter.</title>
        <authorList>
            <person name="Swiecimska M."/>
            <person name="Golinska P."/>
            <person name="Sangal V."/>
            <person name="Wachnowicz B."/>
            <person name="Goodfellow M."/>
        </authorList>
    </citation>
    <scope>NUCLEOTIDE SEQUENCE</scope>
    <source>
        <strain evidence="3">SL13</strain>
        <strain evidence="2 4">SL54</strain>
    </source>
</reference>
<dbReference type="SUPFAM" id="SSF53474">
    <property type="entry name" value="alpha/beta-Hydrolases"/>
    <property type="match status" value="1"/>
</dbReference>
<accession>A0AA90KGL6</accession>
<evidence type="ECO:0000259" key="1">
    <source>
        <dbReference type="Pfam" id="PF12697"/>
    </source>
</evidence>